<dbReference type="eggNOG" id="COG2304">
    <property type="taxonomic scope" value="Bacteria"/>
</dbReference>
<dbReference type="PANTHER" id="PTHR10579:SF43">
    <property type="entry name" value="ZINC FINGER (C3HC4-TYPE RING FINGER) FAMILY PROTEIN"/>
    <property type="match status" value="1"/>
</dbReference>
<evidence type="ECO:0000313" key="2">
    <source>
        <dbReference type="EMBL" id="EAZ90987.1"/>
    </source>
</evidence>
<reference evidence="2 3" key="1">
    <citation type="submission" date="2007-03" db="EMBL/GenBank/DDBJ databases">
        <authorList>
            <person name="Stal L."/>
            <person name="Ferriera S."/>
            <person name="Johnson J."/>
            <person name="Kravitz S."/>
            <person name="Beeson K."/>
            <person name="Sutton G."/>
            <person name="Rogers Y.-H."/>
            <person name="Friedman R."/>
            <person name="Frazier M."/>
            <person name="Venter J.C."/>
        </authorList>
    </citation>
    <scope>NUCLEOTIDE SEQUENCE [LARGE SCALE GENOMIC DNA]</scope>
    <source>
        <strain evidence="2 3">CCY0110</strain>
    </source>
</reference>
<dbReference type="OrthoDB" id="571198at2"/>
<keyword evidence="3" id="KW-1185">Reference proteome</keyword>
<dbReference type="Gene3D" id="3.40.50.410">
    <property type="entry name" value="von Willebrand factor, type A domain"/>
    <property type="match status" value="1"/>
</dbReference>
<evidence type="ECO:0000259" key="1">
    <source>
        <dbReference type="PROSITE" id="PS50234"/>
    </source>
</evidence>
<dbReference type="PANTHER" id="PTHR10579">
    <property type="entry name" value="CALCIUM-ACTIVATED CHLORIDE CHANNEL REGULATOR"/>
    <property type="match status" value="1"/>
</dbReference>
<dbReference type="Pfam" id="PF00092">
    <property type="entry name" value="VWA"/>
    <property type="match status" value="1"/>
</dbReference>
<name>A3IRI5_9CHRO</name>
<dbReference type="SMART" id="SM00327">
    <property type="entry name" value="VWA"/>
    <property type="match status" value="1"/>
</dbReference>
<proteinExistence type="predicted"/>
<comment type="caution">
    <text evidence="2">The sequence shown here is derived from an EMBL/GenBank/DDBJ whole genome shotgun (WGS) entry which is preliminary data.</text>
</comment>
<gene>
    <name evidence="2" type="ORF">CY0110_21405</name>
</gene>
<dbReference type="InterPro" id="IPR051266">
    <property type="entry name" value="CLCR"/>
</dbReference>
<dbReference type="AlphaFoldDB" id="A3IRI5"/>
<dbReference type="SUPFAM" id="SSF53300">
    <property type="entry name" value="vWA-like"/>
    <property type="match status" value="1"/>
</dbReference>
<dbReference type="PROSITE" id="PS50234">
    <property type="entry name" value="VWFA"/>
    <property type="match status" value="1"/>
</dbReference>
<dbReference type="Proteomes" id="UP000003781">
    <property type="component" value="Unassembled WGS sequence"/>
</dbReference>
<dbReference type="EMBL" id="AAXW01000018">
    <property type="protein sequence ID" value="EAZ90987.1"/>
    <property type="molecule type" value="Genomic_DNA"/>
</dbReference>
<accession>A3IRI5</accession>
<dbReference type="InterPro" id="IPR002035">
    <property type="entry name" value="VWF_A"/>
</dbReference>
<protein>
    <recommendedName>
        <fullName evidence="1">VWFA domain-containing protein</fullName>
    </recommendedName>
</protein>
<feature type="domain" description="VWFA" evidence="1">
    <location>
        <begin position="41"/>
        <end position="220"/>
    </location>
</feature>
<dbReference type="InterPro" id="IPR036465">
    <property type="entry name" value="vWFA_dom_sf"/>
</dbReference>
<evidence type="ECO:0000313" key="3">
    <source>
        <dbReference type="Proteomes" id="UP000003781"/>
    </source>
</evidence>
<sequence>MKVSYTLSQSLIPIQTPTTVDLLVNFKPESSVELVPRRPLNLSVVLDRSGSMAGYALSNAIQATEKLVDFLSPDDLLSVIIYDDVAEVIVPHQAVTNKQEIKAKIKKIRARGCTNLSGGWLLGCSQVKSHLSTDKLNRVLLLTDGLANIGERKPEILLKTAAEKAQQGIVTTTLGFGSNFNEDLLIGMADAAGGNFYFIQSPDDSADVFHIEMESLLSLVTQNLIVTLHPQKNVTIKEVLNNYSTTIKKEKTEVILGDVYHTENKPLALSLSIEPQKKIGKSEILTLSYRYDTVINDSIKTLDGEIPITIAVDDEEASKNLQPNPEVIEKTSQFRIAQVKDEAIQLADQGKYQEASKKLQEIIEGLKEKALIEFFEIAEEISQLEYYSQQLNQGYFNRSIRKEMRDQSYQTRNRSRNDLQLRGTTAGNADSLEAISDSGNGILLQCIRVGGKLRIKVISEGYDPNLNVQFPRSIREEGVTYIVDEITLSANQSFYRVSGNIRRLVKPGEERQPRQTYEKPQNLKAVKSSLTLADLETTDTVGDGVLIQCVQEGKKLRARVVSDGYNPDFNVRFPRSIRQEGILFVVDGIKETAKGDSYIALGKVRRFLQT</sequence>
<organism evidence="2 3">
    <name type="scientific">Crocosphaera chwakensis CCY0110</name>
    <dbReference type="NCBI Taxonomy" id="391612"/>
    <lineage>
        <taxon>Bacteria</taxon>
        <taxon>Bacillati</taxon>
        <taxon>Cyanobacteriota</taxon>
        <taxon>Cyanophyceae</taxon>
        <taxon>Oscillatoriophycideae</taxon>
        <taxon>Chroococcales</taxon>
        <taxon>Aphanothecaceae</taxon>
        <taxon>Crocosphaera</taxon>
        <taxon>Crocosphaera chwakensis</taxon>
    </lineage>
</organism>
<dbReference type="RefSeq" id="WP_008275993.1">
    <property type="nucleotide sequence ID" value="NZ_AAXW01000018.1"/>
</dbReference>